<gene>
    <name evidence="3" type="primary">TCAP</name>
    <name evidence="2" type="ORF">Z043_109224</name>
</gene>
<protein>
    <submittedName>
        <fullName evidence="3">Titin-cap (telethonin)</fullName>
    </submittedName>
</protein>
<evidence type="ECO:0000313" key="5">
    <source>
        <dbReference type="Proteomes" id="UP000694397"/>
    </source>
</evidence>
<dbReference type="GO" id="GO:0030674">
    <property type="term" value="F:protein-macromolecule adaptor activity"/>
    <property type="evidence" value="ECO:0007669"/>
    <property type="project" value="TreeGrafter"/>
</dbReference>
<sequence>MLGRTVLLKRQGSVAGAKLACGLREENGARRESYSADWDSVNLRTRPEEGQTVREVDERRRESFSRQWEARRLVQACPSGVVRLGTLEQGVQEHRQLPCRNTLPLPLFAPSELGVRMGRGAAHDPEDPRAFPVPDGACPSKRDVSDITKGLPPVQPMRMDFAKAPRSLGRSMSQEAQRG</sequence>
<dbReference type="Gene3D" id="2.20.160.10">
    <property type="entry name" value="titin domain like"/>
    <property type="match status" value="1"/>
</dbReference>
<name>A0A0P7X4V8_SCLFO</name>
<dbReference type="PANTHER" id="PTHR15143:SF0">
    <property type="entry name" value="TELETHONIN"/>
    <property type="match status" value="1"/>
</dbReference>
<dbReference type="GO" id="GO:0030240">
    <property type="term" value="P:skeletal muscle thin filament assembly"/>
    <property type="evidence" value="ECO:0007669"/>
    <property type="project" value="TreeGrafter"/>
</dbReference>
<dbReference type="GO" id="GO:0060048">
    <property type="term" value="P:cardiac muscle contraction"/>
    <property type="evidence" value="ECO:0007669"/>
    <property type="project" value="TreeGrafter"/>
</dbReference>
<dbReference type="GO" id="GO:0055003">
    <property type="term" value="P:cardiac myofibril assembly"/>
    <property type="evidence" value="ECO:0007669"/>
    <property type="project" value="TreeGrafter"/>
</dbReference>
<dbReference type="GO" id="GO:0030018">
    <property type="term" value="C:Z disc"/>
    <property type="evidence" value="ECO:0007669"/>
    <property type="project" value="TreeGrafter"/>
</dbReference>
<dbReference type="GO" id="GO:0008307">
    <property type="term" value="F:structural constituent of muscle"/>
    <property type="evidence" value="ECO:0007669"/>
    <property type="project" value="TreeGrafter"/>
</dbReference>
<dbReference type="GO" id="GO:0031432">
    <property type="term" value="F:titin binding"/>
    <property type="evidence" value="ECO:0007669"/>
    <property type="project" value="TreeGrafter"/>
</dbReference>
<dbReference type="GO" id="GO:0048769">
    <property type="term" value="P:sarcomerogenesis"/>
    <property type="evidence" value="ECO:0007669"/>
    <property type="project" value="TreeGrafter"/>
</dbReference>
<evidence type="ECO:0000256" key="1">
    <source>
        <dbReference type="SAM" id="MobiDB-lite"/>
    </source>
</evidence>
<proteinExistence type="predicted"/>
<dbReference type="InterPro" id="IPR023111">
    <property type="entry name" value="Titin-like_dom_sf"/>
</dbReference>
<evidence type="ECO:0000313" key="4">
    <source>
        <dbReference type="Proteomes" id="UP000034805"/>
    </source>
</evidence>
<dbReference type="Ensembl" id="ENSSFOT00015060449.1">
    <property type="protein sequence ID" value="ENSSFOP00015065083.1"/>
    <property type="gene ID" value="ENSSFOG00015029268.1"/>
</dbReference>
<dbReference type="STRING" id="113540.ENSSFOP00015065083"/>
<evidence type="ECO:0000313" key="2">
    <source>
        <dbReference type="EMBL" id="KPP71824.1"/>
    </source>
</evidence>
<accession>A0A0P7X4V8</accession>
<feature type="compositionally biased region" description="Polar residues" evidence="1">
    <location>
        <begin position="170"/>
        <end position="179"/>
    </location>
</feature>
<dbReference type="Proteomes" id="UP000694397">
    <property type="component" value="Chromosome 8"/>
</dbReference>
<dbReference type="InterPro" id="IPR015667">
    <property type="entry name" value="Telethonin"/>
</dbReference>
<evidence type="ECO:0000313" key="3">
    <source>
        <dbReference type="Ensembl" id="ENSSFOP00015065083.1"/>
    </source>
</evidence>
<organism evidence="2 4">
    <name type="scientific">Scleropages formosus</name>
    <name type="common">Asian bonytongue</name>
    <name type="synonym">Osteoglossum formosum</name>
    <dbReference type="NCBI Taxonomy" id="113540"/>
    <lineage>
        <taxon>Eukaryota</taxon>
        <taxon>Metazoa</taxon>
        <taxon>Chordata</taxon>
        <taxon>Craniata</taxon>
        <taxon>Vertebrata</taxon>
        <taxon>Euteleostomi</taxon>
        <taxon>Actinopterygii</taxon>
        <taxon>Neopterygii</taxon>
        <taxon>Teleostei</taxon>
        <taxon>Osteoglossocephala</taxon>
        <taxon>Osteoglossomorpha</taxon>
        <taxon>Osteoglossiformes</taxon>
        <taxon>Osteoglossidae</taxon>
        <taxon>Scleropages</taxon>
    </lineage>
</organism>
<dbReference type="GO" id="GO:0055008">
    <property type="term" value="P:cardiac muscle tissue morphogenesis"/>
    <property type="evidence" value="ECO:0007669"/>
    <property type="project" value="TreeGrafter"/>
</dbReference>
<reference evidence="3" key="3">
    <citation type="submission" date="2025-05" db="UniProtKB">
        <authorList>
            <consortium name="Ensembl"/>
        </authorList>
    </citation>
    <scope>IDENTIFICATION</scope>
</reference>
<reference evidence="2 4" key="1">
    <citation type="submission" date="2015-08" db="EMBL/GenBank/DDBJ databases">
        <title>The genome of the Asian arowana (Scleropages formosus).</title>
        <authorList>
            <person name="Tan M.H."/>
            <person name="Gan H.M."/>
            <person name="Croft L.J."/>
            <person name="Austin C.M."/>
        </authorList>
    </citation>
    <scope>NUCLEOTIDE SEQUENCE [LARGE SCALE GENOMIC DNA]</scope>
    <source>
        <strain evidence="2">Aro1</strain>
    </source>
</reference>
<dbReference type="AlphaFoldDB" id="A0A0P7X4V8"/>
<reference evidence="3 5" key="2">
    <citation type="submission" date="2019-04" db="EMBL/GenBank/DDBJ databases">
        <authorList>
            <consortium name="Wellcome Sanger Institute Data Sharing"/>
        </authorList>
    </citation>
    <scope>NUCLEOTIDE SEQUENCE [LARGE SCALE GENOMIC DNA]</scope>
</reference>
<dbReference type="PANTHER" id="PTHR15143">
    <property type="entry name" value="TELETHONIN"/>
    <property type="match status" value="1"/>
</dbReference>
<dbReference type="Proteomes" id="UP000034805">
    <property type="component" value="Unassembled WGS sequence"/>
</dbReference>
<dbReference type="EMBL" id="JARO02002832">
    <property type="protein sequence ID" value="KPP71824.1"/>
    <property type="molecule type" value="Genomic_DNA"/>
</dbReference>
<dbReference type="GO" id="GO:0070080">
    <property type="term" value="F:titin Z domain binding"/>
    <property type="evidence" value="ECO:0007669"/>
    <property type="project" value="TreeGrafter"/>
</dbReference>
<dbReference type="GO" id="GO:0003009">
    <property type="term" value="P:skeletal muscle contraction"/>
    <property type="evidence" value="ECO:0007669"/>
    <property type="project" value="TreeGrafter"/>
</dbReference>
<keyword evidence="5" id="KW-1185">Reference proteome</keyword>
<dbReference type="GeneTree" id="ENSGT00390000012014"/>
<dbReference type="GO" id="GO:0030241">
    <property type="term" value="P:skeletal muscle myosin thick filament assembly"/>
    <property type="evidence" value="ECO:0007669"/>
    <property type="project" value="TreeGrafter"/>
</dbReference>
<feature type="region of interest" description="Disordered" evidence="1">
    <location>
        <begin position="120"/>
        <end position="179"/>
    </location>
</feature>
<dbReference type="GO" id="GO:0035995">
    <property type="term" value="P:detection of muscle stretch"/>
    <property type="evidence" value="ECO:0007669"/>
    <property type="project" value="TreeGrafter"/>
</dbReference>
<dbReference type="OrthoDB" id="8532967at2759"/>
<dbReference type="Pfam" id="PF09470">
    <property type="entry name" value="Telethonin"/>
    <property type="match status" value="1"/>
</dbReference>